<accession>A0A654M662</accession>
<dbReference type="KEGG" id="taa:NMY3_00582"/>
<reference evidence="2" key="1">
    <citation type="submission" date="2015-10" db="EMBL/GenBank/DDBJ databases">
        <title>Niche specialization of a soil ammonia-oxidizing archaeon, Candidatus Nitrosocosmicus oleophilus.</title>
        <authorList>
            <person name="Jung M.-Y."/>
            <person name="Rhee S.-K."/>
        </authorList>
    </citation>
    <scope>NUCLEOTIDE SEQUENCE [LARGE SCALE GENOMIC DNA]</scope>
    <source>
        <strain evidence="2">MY3</strain>
    </source>
</reference>
<dbReference type="EMBL" id="CP012850">
    <property type="protein sequence ID" value="ALI34792.1"/>
    <property type="molecule type" value="Genomic_DNA"/>
</dbReference>
<keyword evidence="2" id="KW-1185">Reference proteome</keyword>
<dbReference type="Proteomes" id="UP000058925">
    <property type="component" value="Chromosome"/>
</dbReference>
<proteinExistence type="predicted"/>
<dbReference type="RefSeq" id="WP_196817388.1">
    <property type="nucleotide sequence ID" value="NZ_CP012850.1"/>
</dbReference>
<organism evidence="1 2">
    <name type="scientific">Candidatus Nitrosocosmicus oleophilus</name>
    <dbReference type="NCBI Taxonomy" id="1353260"/>
    <lineage>
        <taxon>Archaea</taxon>
        <taxon>Nitrososphaerota</taxon>
        <taxon>Nitrososphaeria</taxon>
        <taxon>Nitrososphaerales</taxon>
        <taxon>Nitrososphaeraceae</taxon>
        <taxon>Candidatus Nitrosocosmicus</taxon>
    </lineage>
</organism>
<evidence type="ECO:0000313" key="2">
    <source>
        <dbReference type="Proteomes" id="UP000058925"/>
    </source>
</evidence>
<sequence>MILNLKVDLGNGYIHGIASNNQKSFKINIQEGSEIHMVIPEELQVNSKEGSIFFTTEAGYDISLQLSFKKLETDMILIYTDIDTLMKLAKDLPIQMEIK</sequence>
<dbReference type="AlphaFoldDB" id="A0A654M662"/>
<protein>
    <submittedName>
        <fullName evidence="1">Uncharacterized protein</fullName>
    </submittedName>
</protein>
<gene>
    <name evidence="1" type="ORF">NMY3_00582</name>
</gene>
<evidence type="ECO:0000313" key="1">
    <source>
        <dbReference type="EMBL" id="ALI34792.1"/>
    </source>
</evidence>
<name>A0A654M662_9ARCH</name>
<dbReference type="GeneID" id="60420740"/>